<gene>
    <name evidence="3" type="ORF">R9Z33_24300</name>
</gene>
<dbReference type="PANTHER" id="PTHR43597">
    <property type="entry name" value="SULFUR ACCEPTOR PROTEIN CSDE"/>
    <property type="match status" value="1"/>
</dbReference>
<proteinExistence type="inferred from homology"/>
<dbReference type="PANTHER" id="PTHR43597:SF5">
    <property type="entry name" value="SUFE-LIKE PROTEIN 2, CHLOROPLASTIC"/>
    <property type="match status" value="1"/>
</dbReference>
<organism evidence="3 4">
    <name type="scientific">Sediminicoccus rosea</name>
    <dbReference type="NCBI Taxonomy" id="1225128"/>
    <lineage>
        <taxon>Bacteria</taxon>
        <taxon>Pseudomonadati</taxon>
        <taxon>Pseudomonadota</taxon>
        <taxon>Alphaproteobacteria</taxon>
        <taxon>Acetobacterales</taxon>
        <taxon>Roseomonadaceae</taxon>
        <taxon>Sediminicoccus</taxon>
    </lineage>
</organism>
<evidence type="ECO:0000313" key="4">
    <source>
        <dbReference type="Proteomes" id="UP001305521"/>
    </source>
</evidence>
<dbReference type="SUPFAM" id="SSF82649">
    <property type="entry name" value="SufE/NifU"/>
    <property type="match status" value="1"/>
</dbReference>
<dbReference type="InterPro" id="IPR003808">
    <property type="entry name" value="Fe-S_metab-assoc_dom"/>
</dbReference>
<keyword evidence="4" id="KW-1185">Reference proteome</keyword>
<reference evidence="3 4" key="1">
    <citation type="submission" date="2023-11" db="EMBL/GenBank/DDBJ databases">
        <title>Arctic aerobic anoxygenic photoheterotroph Sediminicoccus rosea KRV36 adapts its photosynthesis to long days of polar summer.</title>
        <authorList>
            <person name="Tomasch J."/>
            <person name="Kopejtka K."/>
            <person name="Bily T."/>
            <person name="Gardiner A.T."/>
            <person name="Gardian Z."/>
            <person name="Shivaramu S."/>
            <person name="Koblizek M."/>
            <person name="Engelhardt F."/>
            <person name="Kaftan D."/>
        </authorList>
    </citation>
    <scope>NUCLEOTIDE SEQUENCE [LARGE SCALE GENOMIC DNA]</scope>
    <source>
        <strain evidence="3 4">R-30</strain>
    </source>
</reference>
<dbReference type="Proteomes" id="UP001305521">
    <property type="component" value="Chromosome"/>
</dbReference>
<accession>A0ABZ0PHI9</accession>
<dbReference type="Pfam" id="PF02657">
    <property type="entry name" value="SufE"/>
    <property type="match status" value="1"/>
</dbReference>
<name>A0ABZ0PHI9_9PROT</name>
<protein>
    <submittedName>
        <fullName evidence="3">SufE family protein</fullName>
    </submittedName>
</protein>
<dbReference type="EMBL" id="CP137852">
    <property type="protein sequence ID" value="WPB85199.1"/>
    <property type="molecule type" value="Genomic_DNA"/>
</dbReference>
<comment type="similarity">
    <text evidence="1">Belongs to the SufE family.</text>
</comment>
<sequence>MSAQDSSTIEEVIADLEEGFALFDDWEDRYRYLMDMGRELAPLAPEEMVEANRVSGCQSRVWLVPRLEGGRVHLRAASDAAFVQGLLALLLRVLDGRRAEEILATDAGFLTRLGLGEHLSLSRRNGVMAVLARIQAAARAAV</sequence>
<dbReference type="Gene3D" id="3.90.1010.10">
    <property type="match status" value="1"/>
</dbReference>
<feature type="domain" description="Fe-S metabolism associated" evidence="2">
    <location>
        <begin position="19"/>
        <end position="136"/>
    </location>
</feature>
<dbReference type="RefSeq" id="WP_318649165.1">
    <property type="nucleotide sequence ID" value="NZ_CP137852.1"/>
</dbReference>
<evidence type="ECO:0000259" key="2">
    <source>
        <dbReference type="Pfam" id="PF02657"/>
    </source>
</evidence>
<evidence type="ECO:0000313" key="3">
    <source>
        <dbReference type="EMBL" id="WPB85199.1"/>
    </source>
</evidence>
<evidence type="ECO:0000256" key="1">
    <source>
        <dbReference type="ARBA" id="ARBA00010282"/>
    </source>
</evidence>